<dbReference type="Pfam" id="PF13026">
    <property type="entry name" value="DUF3887"/>
    <property type="match status" value="1"/>
</dbReference>
<evidence type="ECO:0000313" key="2">
    <source>
        <dbReference type="EMBL" id="MDN7013008.1"/>
    </source>
</evidence>
<dbReference type="EMBL" id="VCYI01000009">
    <property type="protein sequence ID" value="MDN7013008.1"/>
    <property type="molecule type" value="Genomic_DNA"/>
</dbReference>
<name>A0ABT8M417_9EURY</name>
<evidence type="ECO:0000259" key="1">
    <source>
        <dbReference type="Pfam" id="PF13026"/>
    </source>
</evidence>
<evidence type="ECO:0000313" key="3">
    <source>
        <dbReference type="Proteomes" id="UP001168423"/>
    </source>
</evidence>
<keyword evidence="3" id="KW-1185">Reference proteome</keyword>
<sequence length="125" mass="14180">MSQETVISGDMKAEVLAYADPIADNVMQGFNEGNYTMYSRDFGAEMRQALDEAVFEQNHEDVTSRIGLYESRSDPVVTEAGEYIAVTYRAVFEQEDGVALRFVFQKGDESHRLHGLWFNSPKLRS</sequence>
<comment type="caution">
    <text evidence="2">The sequence shown here is derived from an EMBL/GenBank/DDBJ whole genome shotgun (WGS) entry which is preliminary data.</text>
</comment>
<dbReference type="Proteomes" id="UP001168423">
    <property type="component" value="Unassembled WGS sequence"/>
</dbReference>
<organism evidence="2 3">
    <name type="scientific">Methanoculleus methanifontis</name>
    <dbReference type="NCBI Taxonomy" id="2584086"/>
    <lineage>
        <taxon>Archaea</taxon>
        <taxon>Methanobacteriati</taxon>
        <taxon>Methanobacteriota</taxon>
        <taxon>Stenosarchaea group</taxon>
        <taxon>Methanomicrobia</taxon>
        <taxon>Methanomicrobiales</taxon>
        <taxon>Methanomicrobiaceae</taxon>
        <taxon>Methanoculleus</taxon>
    </lineage>
</organism>
<dbReference type="InterPro" id="IPR024981">
    <property type="entry name" value="DUF3887"/>
</dbReference>
<accession>A0ABT8M417</accession>
<gene>
    <name evidence="2" type="ORF">FGW20_08140</name>
</gene>
<proteinExistence type="predicted"/>
<reference evidence="2" key="1">
    <citation type="submission" date="2019-05" db="EMBL/GenBank/DDBJ databases">
        <title>Isolation and characterization of methanogens from the cold seep sediment at Four-Way Closure Ridge.</title>
        <authorList>
            <person name="You Y.-T."/>
            <person name="Chen S.-C."/>
            <person name="Zhang W.-L."/>
            <person name="Lai M.-C."/>
        </authorList>
    </citation>
    <scope>NUCLEOTIDE SEQUENCE</scope>
    <source>
        <strain evidence="2">FWC-SCC3</strain>
    </source>
</reference>
<protein>
    <submittedName>
        <fullName evidence="2">DUF3887 domain-containing protein</fullName>
    </submittedName>
</protein>
<dbReference type="Gene3D" id="3.10.450.590">
    <property type="match status" value="1"/>
</dbReference>
<feature type="domain" description="DUF3887" evidence="1">
    <location>
        <begin position="23"/>
        <end position="106"/>
    </location>
</feature>